<protein>
    <submittedName>
        <fullName evidence="2">Acyltransferase</fullName>
    </submittedName>
</protein>
<sequence length="431" mass="46897">VEGWAGWVLVAVVVALAAGLVIFATRGSARAQRLRYAGSPSRDARIDLLRGLAIVFVVVNHLGLASYLQIGTQEFLGVVSGAELFVLLSGAVLGLVYRPKLVSGGIGEIVIRTAGRSWKLYRTALVVVVLIFFLSLLPFLNGRAVTTFTDQGTGAAGPGATGRVYDLYAGADRLLQYPVDPQVVIDFLLLRMGPWQFNVMGLYVVLLLISPLVLWVLGRRWWPGVLGASLALYVVGHVTRFRLVPAQFEDSFPLLVWQLLFVVGMVAGFHRREIIAWFATRAGRVALIAIVAVAVALMLFSWNNPYAPAPGDPRLALLSDNTFRGVYGALFERTYLAPGRLLNVLVLVVALYALLTAFWKPIAAIAGGFLVPLGQSTLYVFVMHVFFALAVASIPVLTRGDLLLDTLANVVVLALLWVMVRTRFLFAVVPR</sequence>
<dbReference type="EMBL" id="LDRV01000038">
    <property type="protein sequence ID" value="KTS12978.1"/>
    <property type="molecule type" value="Genomic_DNA"/>
</dbReference>
<feature type="transmembrane region" description="Helical" evidence="1">
    <location>
        <begin position="195"/>
        <end position="214"/>
    </location>
</feature>
<evidence type="ECO:0000313" key="2">
    <source>
        <dbReference type="EMBL" id="KTS12978.1"/>
    </source>
</evidence>
<dbReference type="GO" id="GO:0016746">
    <property type="term" value="F:acyltransferase activity"/>
    <property type="evidence" value="ECO:0007669"/>
    <property type="project" value="UniProtKB-KW"/>
</dbReference>
<keyword evidence="1" id="KW-0472">Membrane</keyword>
<reference evidence="2 3" key="1">
    <citation type="journal article" date="2016" name="Front. Microbiol.">
        <title>Genomic Resource of Rice Seed Associated Bacteria.</title>
        <authorList>
            <person name="Midha S."/>
            <person name="Bansal K."/>
            <person name="Sharma S."/>
            <person name="Kumar N."/>
            <person name="Patil P.P."/>
            <person name="Chaudhry V."/>
            <person name="Patil P.B."/>
        </authorList>
    </citation>
    <scope>NUCLEOTIDE SEQUENCE [LARGE SCALE GENOMIC DNA]</scope>
    <source>
        <strain evidence="2 3">RSA3</strain>
    </source>
</reference>
<feature type="transmembrane region" description="Helical" evidence="1">
    <location>
        <begin position="251"/>
        <end position="270"/>
    </location>
</feature>
<name>A0A147F8V8_MICTE</name>
<feature type="transmembrane region" description="Helical" evidence="1">
    <location>
        <begin position="282"/>
        <end position="302"/>
    </location>
</feature>
<feature type="transmembrane region" description="Helical" evidence="1">
    <location>
        <begin position="221"/>
        <end position="239"/>
    </location>
</feature>
<gene>
    <name evidence="2" type="ORF">RSA3_06830</name>
</gene>
<feature type="transmembrane region" description="Helical" evidence="1">
    <location>
        <begin position="6"/>
        <end position="27"/>
    </location>
</feature>
<dbReference type="PATRIC" id="fig|2033.7.peg.1974"/>
<feature type="transmembrane region" description="Helical" evidence="1">
    <location>
        <begin position="118"/>
        <end position="140"/>
    </location>
</feature>
<dbReference type="RefSeq" id="WP_193753605.1">
    <property type="nucleotide sequence ID" value="NZ_LDRV01000038.1"/>
</dbReference>
<dbReference type="Proteomes" id="UP000072189">
    <property type="component" value="Unassembled WGS sequence"/>
</dbReference>
<dbReference type="PANTHER" id="PTHR38592:SF3">
    <property type="entry name" value="BLL4819 PROTEIN"/>
    <property type="match status" value="1"/>
</dbReference>
<dbReference type="AlphaFoldDB" id="A0A147F8V8"/>
<comment type="caution">
    <text evidence="2">The sequence shown here is derived from an EMBL/GenBank/DDBJ whole genome shotgun (WGS) entry which is preliminary data.</text>
</comment>
<keyword evidence="2" id="KW-0808">Transferase</keyword>
<feature type="transmembrane region" description="Helical" evidence="1">
    <location>
        <begin position="75"/>
        <end position="97"/>
    </location>
</feature>
<keyword evidence="1" id="KW-0812">Transmembrane</keyword>
<proteinExistence type="predicted"/>
<evidence type="ECO:0000313" key="3">
    <source>
        <dbReference type="Proteomes" id="UP000072189"/>
    </source>
</evidence>
<keyword evidence="2" id="KW-0012">Acyltransferase</keyword>
<dbReference type="InterPro" id="IPR014550">
    <property type="entry name" value="UCP028704_OpgC"/>
</dbReference>
<evidence type="ECO:0000256" key="1">
    <source>
        <dbReference type="SAM" id="Phobius"/>
    </source>
</evidence>
<feature type="transmembrane region" description="Helical" evidence="1">
    <location>
        <begin position="344"/>
        <end position="371"/>
    </location>
</feature>
<organism evidence="2 3">
    <name type="scientific">Microbacterium testaceum</name>
    <name type="common">Aureobacterium testaceum</name>
    <name type="synonym">Brevibacterium testaceum</name>
    <dbReference type="NCBI Taxonomy" id="2033"/>
    <lineage>
        <taxon>Bacteria</taxon>
        <taxon>Bacillati</taxon>
        <taxon>Actinomycetota</taxon>
        <taxon>Actinomycetes</taxon>
        <taxon>Micrococcales</taxon>
        <taxon>Microbacteriaceae</taxon>
        <taxon>Microbacterium</taxon>
    </lineage>
</organism>
<accession>A0A147F8V8</accession>
<dbReference type="PIRSF" id="PIRSF028704">
    <property type="entry name" value="UPC028704"/>
    <property type="match status" value="1"/>
</dbReference>
<dbReference type="Pfam" id="PF10129">
    <property type="entry name" value="OpgC_C"/>
    <property type="match status" value="1"/>
</dbReference>
<feature type="non-terminal residue" evidence="2">
    <location>
        <position position="1"/>
    </location>
</feature>
<dbReference type="PANTHER" id="PTHR38592">
    <property type="entry name" value="BLL4819 PROTEIN"/>
    <property type="match status" value="1"/>
</dbReference>
<feature type="transmembrane region" description="Helical" evidence="1">
    <location>
        <begin position="48"/>
        <end position="69"/>
    </location>
</feature>
<keyword evidence="1" id="KW-1133">Transmembrane helix</keyword>